<organism evidence="4 5">
    <name type="scientific">Equus caballus</name>
    <name type="common">Horse</name>
    <dbReference type="NCBI Taxonomy" id="9796"/>
    <lineage>
        <taxon>Eukaryota</taxon>
        <taxon>Metazoa</taxon>
        <taxon>Chordata</taxon>
        <taxon>Craniata</taxon>
        <taxon>Vertebrata</taxon>
        <taxon>Euteleostomi</taxon>
        <taxon>Mammalia</taxon>
        <taxon>Eutheria</taxon>
        <taxon>Laurasiatheria</taxon>
        <taxon>Perissodactyla</taxon>
        <taxon>Equidae</taxon>
        <taxon>Equus</taxon>
    </lineage>
</organism>
<dbReference type="GO" id="GO:0042157">
    <property type="term" value="P:lipoprotein metabolic process"/>
    <property type="evidence" value="ECO:0007669"/>
    <property type="project" value="InterPro"/>
</dbReference>
<feature type="coiled-coil region" evidence="2">
    <location>
        <begin position="361"/>
        <end position="395"/>
    </location>
</feature>
<dbReference type="GO" id="GO:0008289">
    <property type="term" value="F:lipid binding"/>
    <property type="evidence" value="ECO:0000318"/>
    <property type="project" value="GO_Central"/>
</dbReference>
<dbReference type="Proteomes" id="UP000002281">
    <property type="component" value="Chromosome 28"/>
</dbReference>
<dbReference type="Bgee" id="ENSECAG00000018752">
    <property type="expression patterns" value="Expressed in adult mammalian kidney and 18 other cell types or tissues"/>
</dbReference>
<protein>
    <submittedName>
        <fullName evidence="4">Apolipoprotein L6</fullName>
    </submittedName>
</protein>
<reference evidence="4 5" key="1">
    <citation type="journal article" date="2009" name="Science">
        <title>Genome sequence, comparative analysis, and population genetics of the domestic horse.</title>
        <authorList>
            <consortium name="Broad Institute Genome Sequencing Platform"/>
            <consortium name="Broad Institute Whole Genome Assembly Team"/>
            <person name="Wade C.M."/>
            <person name="Giulotto E."/>
            <person name="Sigurdsson S."/>
            <person name="Zoli M."/>
            <person name="Gnerre S."/>
            <person name="Imsland F."/>
            <person name="Lear T.L."/>
            <person name="Adelson D.L."/>
            <person name="Bailey E."/>
            <person name="Bellone R.R."/>
            <person name="Bloecker H."/>
            <person name="Distl O."/>
            <person name="Edgar R.C."/>
            <person name="Garber M."/>
            <person name="Leeb T."/>
            <person name="Mauceli E."/>
            <person name="MacLeod J.N."/>
            <person name="Penedo M.C.T."/>
            <person name="Raison J.M."/>
            <person name="Sharpe T."/>
            <person name="Vogel J."/>
            <person name="Andersson L."/>
            <person name="Antczak D.F."/>
            <person name="Biagi T."/>
            <person name="Binns M.M."/>
            <person name="Chowdhary B.P."/>
            <person name="Coleman S.J."/>
            <person name="Della Valle G."/>
            <person name="Fryc S."/>
            <person name="Guerin G."/>
            <person name="Hasegawa T."/>
            <person name="Hill E.W."/>
            <person name="Jurka J."/>
            <person name="Kiialainen A."/>
            <person name="Lindgren G."/>
            <person name="Liu J."/>
            <person name="Magnani E."/>
            <person name="Mickelson J.R."/>
            <person name="Murray J."/>
            <person name="Nergadze S.G."/>
            <person name="Onofrio R."/>
            <person name="Pedroni S."/>
            <person name="Piras M.F."/>
            <person name="Raudsepp T."/>
            <person name="Rocchi M."/>
            <person name="Roeed K.H."/>
            <person name="Ryder O.A."/>
            <person name="Searle S."/>
            <person name="Skow L."/>
            <person name="Swinburne J.E."/>
            <person name="Syvaenen A.C."/>
            <person name="Tozaki T."/>
            <person name="Valberg S.J."/>
            <person name="Vaudin M."/>
            <person name="White J.R."/>
            <person name="Zody M.C."/>
            <person name="Lander E.S."/>
            <person name="Lindblad-Toh K."/>
        </authorList>
    </citation>
    <scope>NUCLEOTIDE SEQUENCE [LARGE SCALE GENOMIC DNA]</scope>
    <source>
        <strain evidence="4 5">Thoroughbred</strain>
    </source>
</reference>
<feature type="compositionally biased region" description="Basic and acidic residues" evidence="3">
    <location>
        <begin position="422"/>
        <end position="437"/>
    </location>
</feature>
<evidence type="ECO:0000256" key="1">
    <source>
        <dbReference type="ARBA" id="ARBA00010090"/>
    </source>
</evidence>
<feature type="compositionally biased region" description="Basic and acidic residues" evidence="3">
    <location>
        <begin position="238"/>
        <end position="249"/>
    </location>
</feature>
<dbReference type="Pfam" id="PF05461">
    <property type="entry name" value="ApoL"/>
    <property type="match status" value="1"/>
</dbReference>
<dbReference type="InterPro" id="IPR008405">
    <property type="entry name" value="ApoL"/>
</dbReference>
<feature type="region of interest" description="Disordered" evidence="3">
    <location>
        <begin position="396"/>
        <end position="437"/>
    </location>
</feature>
<comment type="similarity">
    <text evidence="1">Belongs to the apolipoprotein L family.</text>
</comment>
<dbReference type="VGNC" id="VGNC:51918">
    <property type="gene designation" value="APOL6"/>
</dbReference>
<evidence type="ECO:0000256" key="2">
    <source>
        <dbReference type="SAM" id="Coils"/>
    </source>
</evidence>
<feature type="region of interest" description="Disordered" evidence="3">
    <location>
        <begin position="227"/>
        <end position="250"/>
    </location>
</feature>
<reference evidence="4" key="3">
    <citation type="submission" date="2025-09" db="UniProtKB">
        <authorList>
            <consortium name="Ensembl"/>
        </authorList>
    </citation>
    <scope>IDENTIFICATION</scope>
    <source>
        <strain evidence="4">Thoroughbred</strain>
    </source>
</reference>
<keyword evidence="5" id="KW-1185">Reference proteome</keyword>
<evidence type="ECO:0000313" key="4">
    <source>
        <dbReference type="Ensembl" id="ENSECAP00000027917.1"/>
    </source>
</evidence>
<feature type="region of interest" description="Disordered" evidence="3">
    <location>
        <begin position="13"/>
        <end position="84"/>
    </location>
</feature>
<keyword evidence="2" id="KW-0175">Coiled coil</keyword>
<dbReference type="PANTHER" id="PTHR14096:SF7">
    <property type="entry name" value="APOLIPOPROTEIN L6"/>
    <property type="match status" value="1"/>
</dbReference>
<evidence type="ECO:0000256" key="3">
    <source>
        <dbReference type="SAM" id="MobiDB-lite"/>
    </source>
</evidence>
<dbReference type="GO" id="GO:0005576">
    <property type="term" value="C:extracellular region"/>
    <property type="evidence" value="ECO:0007669"/>
    <property type="project" value="InterPro"/>
</dbReference>
<dbReference type="AlphaFoldDB" id="A0A3Q2KUQ6"/>
<evidence type="ECO:0000313" key="6">
    <source>
        <dbReference type="VGNC" id="VGNC:51918"/>
    </source>
</evidence>
<feature type="compositionally biased region" description="Basic and acidic residues" evidence="3">
    <location>
        <begin position="65"/>
        <end position="84"/>
    </location>
</feature>
<dbReference type="PANTHER" id="PTHR14096">
    <property type="entry name" value="APOLIPOPROTEIN L"/>
    <property type="match status" value="1"/>
</dbReference>
<dbReference type="GeneTree" id="ENSGT01030000234599"/>
<evidence type="ECO:0000313" key="5">
    <source>
        <dbReference type="Proteomes" id="UP000002281"/>
    </source>
</evidence>
<sequence>MGSGILCLQQLPRPGFVFPAGKKPEAPRSLPRAANPAADPPCGLVLLQPEAHSPGRTGGPPPPPRENHLTPRDASDSPTDKRSADLVPQRLRDEQAGMECQAGVGLQGDEDDLLLSEDMEQNDADLSADERRFLEEFPILKEKLEEDIRKFRARADDIEKKQKILTEASLVTNSVSAVSGAVSLLGLALTPATGGGSLVLLGCVETLGSIAGATNIVTNLAKEVQNAQAEAGSPEPTDGQRSEETEGKGRLYYGTTTGKLAYAVYASINNIKDVKEKIRASKTASAHPLQAAGAEGIKTTSQVTVESGRKLPKVFERIKLLMARHPRLLNGTVTGISLCTCMAALLKDWKELKEGAKSKSAEKLKAKAGELEKKLLDLSQRYERLQQKKLLQEKRLLSSSSEGAVGTLPQPSGRASGSWIQKRGEDDATEPRDLGAE</sequence>
<dbReference type="GO" id="GO:0006869">
    <property type="term" value="P:lipid transport"/>
    <property type="evidence" value="ECO:0007669"/>
    <property type="project" value="InterPro"/>
</dbReference>
<name>A0A3Q2KUQ6_HORSE</name>
<accession>A0A3Q2KUQ6</accession>
<gene>
    <name evidence="4 6" type="primary">APOL6</name>
</gene>
<feature type="compositionally biased region" description="Polar residues" evidence="3">
    <location>
        <begin position="409"/>
        <end position="419"/>
    </location>
</feature>
<dbReference type="OMA" id="KLRADPH"/>
<proteinExistence type="inferred from homology"/>
<dbReference type="Ensembl" id="ENSECAT00000062847.2">
    <property type="protein sequence ID" value="ENSECAP00000027917.1"/>
    <property type="gene ID" value="ENSECAG00000018752.4"/>
</dbReference>
<reference evidence="4" key="2">
    <citation type="submission" date="2025-08" db="UniProtKB">
        <authorList>
            <consortium name="Ensembl"/>
        </authorList>
    </citation>
    <scope>IDENTIFICATION</scope>
    <source>
        <strain evidence="4">Thoroughbred</strain>
    </source>
</reference>